<organism evidence="2 3">
    <name type="scientific">Penicillium subrubescens</name>
    <dbReference type="NCBI Taxonomy" id="1316194"/>
    <lineage>
        <taxon>Eukaryota</taxon>
        <taxon>Fungi</taxon>
        <taxon>Dikarya</taxon>
        <taxon>Ascomycota</taxon>
        <taxon>Pezizomycotina</taxon>
        <taxon>Eurotiomycetes</taxon>
        <taxon>Eurotiomycetidae</taxon>
        <taxon>Eurotiales</taxon>
        <taxon>Aspergillaceae</taxon>
        <taxon>Penicillium</taxon>
    </lineage>
</organism>
<dbReference type="STRING" id="1316194.A0A1Q5UJL1"/>
<dbReference type="AlphaFoldDB" id="A0A1Q5UJL1"/>
<feature type="compositionally biased region" description="Basic and acidic residues" evidence="1">
    <location>
        <begin position="193"/>
        <end position="205"/>
    </location>
</feature>
<name>A0A1Q5UJL1_9EURO</name>
<evidence type="ECO:0000313" key="3">
    <source>
        <dbReference type="Proteomes" id="UP000186955"/>
    </source>
</evidence>
<reference evidence="2 3" key="1">
    <citation type="submission" date="2016-10" db="EMBL/GenBank/DDBJ databases">
        <title>Genome sequence of the ascomycete fungus Penicillium subrubescens.</title>
        <authorList>
            <person name="De Vries R.P."/>
            <person name="Peng M."/>
            <person name="Dilokpimol A."/>
            <person name="Hilden K."/>
            <person name="Makela M.R."/>
            <person name="Grigoriev I."/>
            <person name="Riley R."/>
            <person name="Granchi Z."/>
        </authorList>
    </citation>
    <scope>NUCLEOTIDE SEQUENCE [LARGE SCALE GENOMIC DNA]</scope>
    <source>
        <strain evidence="2 3">CBS 132785</strain>
    </source>
</reference>
<keyword evidence="3" id="KW-1185">Reference proteome</keyword>
<dbReference type="Proteomes" id="UP000186955">
    <property type="component" value="Unassembled WGS sequence"/>
</dbReference>
<evidence type="ECO:0000313" key="2">
    <source>
        <dbReference type="EMBL" id="OKP12664.1"/>
    </source>
</evidence>
<comment type="caution">
    <text evidence="2">The sequence shown here is derived from an EMBL/GenBank/DDBJ whole genome shotgun (WGS) entry which is preliminary data.</text>
</comment>
<sequence length="242" mass="28049">MNLQNAIVVFVARAEPARLMTQHAKRDWLLKSLEPVKEFRETILPGLVETFVFILQSNSPFRPAGEVILYFTDLFKEAQQQDRDILLVVRGWDGLTTNQGAFQKLFALRPESVLGLLLRDFTFERNTHRWAKGPIHEWGFEGCGAACYLEIHRSRTHGVLETEEAKQADSESKKCRYCGKTYARKYSRDRHEKTCLDNPDHETRPKGQPFAISKRRETTDPQSVPMIHAGVKKVWLVRRPWI</sequence>
<accession>A0A1Q5UJL1</accession>
<feature type="region of interest" description="Disordered" evidence="1">
    <location>
        <begin position="193"/>
        <end position="221"/>
    </location>
</feature>
<evidence type="ECO:0000256" key="1">
    <source>
        <dbReference type="SAM" id="MobiDB-lite"/>
    </source>
</evidence>
<gene>
    <name evidence="2" type="ORF">PENSUB_1757</name>
</gene>
<protein>
    <submittedName>
        <fullName evidence="2">Uncharacterized protein</fullName>
    </submittedName>
</protein>
<proteinExistence type="predicted"/>
<dbReference type="EMBL" id="MNBE01000183">
    <property type="protein sequence ID" value="OKP12664.1"/>
    <property type="molecule type" value="Genomic_DNA"/>
</dbReference>